<evidence type="ECO:0000256" key="1">
    <source>
        <dbReference type="SAM" id="MobiDB-lite"/>
    </source>
</evidence>
<proteinExistence type="predicted"/>
<dbReference type="OrthoDB" id="9815278at2"/>
<dbReference type="EMBL" id="WXEX01000005">
    <property type="protein sequence ID" value="MZP42954.1"/>
    <property type="molecule type" value="Genomic_DNA"/>
</dbReference>
<gene>
    <name evidence="2" type="ORF">GTO89_07895</name>
</gene>
<dbReference type="Proteomes" id="UP000471031">
    <property type="component" value="Unassembled WGS sequence"/>
</dbReference>
<evidence type="ECO:0000313" key="3">
    <source>
        <dbReference type="Proteomes" id="UP000471031"/>
    </source>
</evidence>
<evidence type="ECO:0000313" key="2">
    <source>
        <dbReference type="EMBL" id="MZP42954.1"/>
    </source>
</evidence>
<dbReference type="RefSeq" id="WP_161261521.1">
    <property type="nucleotide sequence ID" value="NZ_JAFBDC010000004.1"/>
</dbReference>
<feature type="region of interest" description="Disordered" evidence="1">
    <location>
        <begin position="69"/>
        <end position="95"/>
    </location>
</feature>
<name>A0A845LC84_HELGE</name>
<reference evidence="2 3" key="1">
    <citation type="submission" date="2020-01" db="EMBL/GenBank/DDBJ databases">
        <title>Whole genome sequence of Heliobacterium gestii DSM 11169.</title>
        <authorList>
            <person name="Kyndt J.A."/>
            <person name="Meyer T.E."/>
        </authorList>
    </citation>
    <scope>NUCLEOTIDE SEQUENCE [LARGE SCALE GENOMIC DNA]</scope>
    <source>
        <strain evidence="2 3">DSM 11169</strain>
    </source>
</reference>
<sequence length="95" mass="9589">MPGMDGKGPMGRGALSGRGQGRCILPLDPALAAQNPTGGAFPGRGNEGGGLRRMLRNCAEALCRFGGSGRGRGYGAQGNGGPGKGRRGRRADFGF</sequence>
<comment type="caution">
    <text evidence="2">The sequence shown here is derived from an EMBL/GenBank/DDBJ whole genome shotgun (WGS) entry which is preliminary data.</text>
</comment>
<keyword evidence="3" id="KW-1185">Reference proteome</keyword>
<organism evidence="2 3">
    <name type="scientific">Heliomicrobium gestii</name>
    <name type="common">Heliobacterium gestii</name>
    <dbReference type="NCBI Taxonomy" id="2699"/>
    <lineage>
        <taxon>Bacteria</taxon>
        <taxon>Bacillati</taxon>
        <taxon>Bacillota</taxon>
        <taxon>Clostridia</taxon>
        <taxon>Eubacteriales</taxon>
        <taxon>Heliobacteriaceae</taxon>
        <taxon>Heliomicrobium</taxon>
    </lineage>
</organism>
<feature type="region of interest" description="Disordered" evidence="1">
    <location>
        <begin position="1"/>
        <end position="20"/>
    </location>
</feature>
<accession>A0A845LC84</accession>
<protein>
    <submittedName>
        <fullName evidence="2">Uncharacterized protein</fullName>
    </submittedName>
</protein>
<dbReference type="AlphaFoldDB" id="A0A845LC84"/>
<feature type="compositionally biased region" description="Gly residues" evidence="1">
    <location>
        <begin position="69"/>
        <end position="83"/>
    </location>
</feature>
<dbReference type="Pfam" id="PF17253">
    <property type="entry name" value="DUF5320"/>
    <property type="match status" value="1"/>
</dbReference>
<dbReference type="InterPro" id="IPR035205">
    <property type="entry name" value="DUF5320"/>
</dbReference>